<sequence length="132" mass="15414">MYFPEFEEEEGKLVRNPFSGTLDITTIPSDVQDEFLDLKHDSAAKYLYEEKSLNVFWCSMHQSYPKVSEIVLQLLLPFSTTYLCESGFSTLLQIKNKSRNRLDVDPDMRCALSVTQPRIRQLTEKKQYQPSH</sequence>
<dbReference type="EMBL" id="JAWZYT010001507">
    <property type="protein sequence ID" value="KAK4311447.1"/>
    <property type="molecule type" value="Genomic_DNA"/>
</dbReference>
<name>A0AAE1U654_9EUCA</name>
<dbReference type="PANTHER" id="PTHR45913">
    <property type="entry name" value="EPM2A-INTERACTING PROTEIN 1"/>
    <property type="match status" value="1"/>
</dbReference>
<dbReference type="PANTHER" id="PTHR45913:SF22">
    <property type="entry name" value="SCAN BOX DOMAIN-CONTAINING PROTEIN"/>
    <property type="match status" value="1"/>
</dbReference>
<dbReference type="Pfam" id="PF05699">
    <property type="entry name" value="Dimer_Tnp_hAT"/>
    <property type="match status" value="1"/>
</dbReference>
<reference evidence="2" key="1">
    <citation type="submission" date="2023-11" db="EMBL/GenBank/DDBJ databases">
        <title>Genome assemblies of two species of porcelain crab, Petrolisthes cinctipes and Petrolisthes manimaculis (Anomura: Porcellanidae).</title>
        <authorList>
            <person name="Angst P."/>
        </authorList>
    </citation>
    <scope>NUCLEOTIDE SEQUENCE</scope>
    <source>
        <strain evidence="2">PB745_02</strain>
        <tissue evidence="2">Gill</tissue>
    </source>
</reference>
<evidence type="ECO:0000313" key="2">
    <source>
        <dbReference type="EMBL" id="KAK4311447.1"/>
    </source>
</evidence>
<proteinExistence type="predicted"/>
<organism evidence="2 3">
    <name type="scientific">Petrolisthes manimaculis</name>
    <dbReference type="NCBI Taxonomy" id="1843537"/>
    <lineage>
        <taxon>Eukaryota</taxon>
        <taxon>Metazoa</taxon>
        <taxon>Ecdysozoa</taxon>
        <taxon>Arthropoda</taxon>
        <taxon>Crustacea</taxon>
        <taxon>Multicrustacea</taxon>
        <taxon>Malacostraca</taxon>
        <taxon>Eumalacostraca</taxon>
        <taxon>Eucarida</taxon>
        <taxon>Decapoda</taxon>
        <taxon>Pleocyemata</taxon>
        <taxon>Anomura</taxon>
        <taxon>Galatheoidea</taxon>
        <taxon>Porcellanidae</taxon>
        <taxon>Petrolisthes</taxon>
    </lineage>
</organism>
<dbReference type="GO" id="GO:0046983">
    <property type="term" value="F:protein dimerization activity"/>
    <property type="evidence" value="ECO:0007669"/>
    <property type="project" value="InterPro"/>
</dbReference>
<evidence type="ECO:0000313" key="3">
    <source>
        <dbReference type="Proteomes" id="UP001292094"/>
    </source>
</evidence>
<accession>A0AAE1U654</accession>
<dbReference type="InterPro" id="IPR008906">
    <property type="entry name" value="HATC_C_dom"/>
</dbReference>
<keyword evidence="3" id="KW-1185">Reference proteome</keyword>
<comment type="caution">
    <text evidence="2">The sequence shown here is derived from an EMBL/GenBank/DDBJ whole genome shotgun (WGS) entry which is preliminary data.</text>
</comment>
<protein>
    <recommendedName>
        <fullName evidence="1">HAT C-terminal dimerisation domain-containing protein</fullName>
    </recommendedName>
</protein>
<gene>
    <name evidence="2" type="ORF">Pmani_016998</name>
</gene>
<feature type="domain" description="HAT C-terminal dimerisation" evidence="1">
    <location>
        <begin position="52"/>
        <end position="114"/>
    </location>
</feature>
<dbReference type="Proteomes" id="UP001292094">
    <property type="component" value="Unassembled WGS sequence"/>
</dbReference>
<evidence type="ECO:0000259" key="1">
    <source>
        <dbReference type="Pfam" id="PF05699"/>
    </source>
</evidence>
<dbReference type="AlphaFoldDB" id="A0AAE1U654"/>